<evidence type="ECO:0000256" key="1">
    <source>
        <dbReference type="SAM" id="MobiDB-lite"/>
    </source>
</evidence>
<organism evidence="3 4">
    <name type="scientific">Smittium culicis</name>
    <dbReference type="NCBI Taxonomy" id="133412"/>
    <lineage>
        <taxon>Eukaryota</taxon>
        <taxon>Fungi</taxon>
        <taxon>Fungi incertae sedis</taxon>
        <taxon>Zoopagomycota</taxon>
        <taxon>Kickxellomycotina</taxon>
        <taxon>Harpellomycetes</taxon>
        <taxon>Harpellales</taxon>
        <taxon>Legeriomycetaceae</taxon>
        <taxon>Smittium</taxon>
    </lineage>
</organism>
<feature type="region of interest" description="Disordered" evidence="1">
    <location>
        <begin position="200"/>
        <end position="230"/>
    </location>
</feature>
<evidence type="ECO:0000313" key="3">
    <source>
        <dbReference type="EMBL" id="OMJ24540.1"/>
    </source>
</evidence>
<evidence type="ECO:0000256" key="2">
    <source>
        <dbReference type="SAM" id="SignalP"/>
    </source>
</evidence>
<protein>
    <submittedName>
        <fullName evidence="3">Uncharacterized protein</fullName>
    </submittedName>
</protein>
<feature type="chain" id="PRO_5012412974" evidence="2">
    <location>
        <begin position="20"/>
        <end position="267"/>
    </location>
</feature>
<gene>
    <name evidence="3" type="ORF">AYI69_g4594</name>
</gene>
<feature type="region of interest" description="Disordered" evidence="1">
    <location>
        <begin position="248"/>
        <end position="267"/>
    </location>
</feature>
<dbReference type="EMBL" id="LSSM01001809">
    <property type="protein sequence ID" value="OMJ24540.1"/>
    <property type="molecule type" value="Genomic_DNA"/>
</dbReference>
<comment type="caution">
    <text evidence="3">The sequence shown here is derived from an EMBL/GenBank/DDBJ whole genome shotgun (WGS) entry which is preliminary data.</text>
</comment>
<dbReference type="OrthoDB" id="10439868at2759"/>
<feature type="signal peptide" evidence="2">
    <location>
        <begin position="1"/>
        <end position="19"/>
    </location>
</feature>
<proteinExistence type="predicted"/>
<feature type="compositionally biased region" description="Polar residues" evidence="1">
    <location>
        <begin position="218"/>
        <end position="228"/>
    </location>
</feature>
<evidence type="ECO:0000313" key="4">
    <source>
        <dbReference type="Proteomes" id="UP000187429"/>
    </source>
</evidence>
<dbReference type="AlphaFoldDB" id="A0A1R1YCD7"/>
<keyword evidence="4" id="KW-1185">Reference proteome</keyword>
<dbReference type="Proteomes" id="UP000187429">
    <property type="component" value="Unassembled WGS sequence"/>
</dbReference>
<accession>A0A1R1YCD7</accession>
<name>A0A1R1YCD7_9FUNG</name>
<feature type="compositionally biased region" description="Basic and acidic residues" evidence="1">
    <location>
        <begin position="258"/>
        <end position="267"/>
    </location>
</feature>
<reference evidence="4" key="1">
    <citation type="submission" date="2017-01" db="EMBL/GenBank/DDBJ databases">
        <authorList>
            <person name="Wang Y."/>
            <person name="White M."/>
            <person name="Kvist S."/>
            <person name="Moncalvo J.-M."/>
        </authorList>
    </citation>
    <scope>NUCLEOTIDE SEQUENCE [LARGE SCALE GENOMIC DNA]</scope>
    <source>
        <strain evidence="4">ID-206-W2</strain>
    </source>
</reference>
<sequence length="267" mass="30192">MNKLVFYTFLVSSLKSITASPIQKDEVNILDEYKDSQNADMLVAGNNIKDITHLARRKGDIYENNNQDISLEDHGITFNKENGYIVNQLPPPKINIIKNRAINNLKNSIGIAQATMPKTKTPIDNNQDDKEYGAIESELNGYYYNGKSKEYVTIFKTEYDQELESSNTELFETLFFTKTVEESYPTQPVVARQNLSIPSLLPQNSENAKGKRNIQIPAGTNNSPANAKNETDSEYEAFMVVDINAPAPSVQKSTPKARHFDRELFQR</sequence>
<keyword evidence="2" id="KW-0732">Signal</keyword>